<dbReference type="EC" id="5.6.2.1" evidence="10"/>
<keyword evidence="5" id="KW-0862">Zinc</keyword>
<dbReference type="GO" id="GO:0005694">
    <property type="term" value="C:chromosome"/>
    <property type="evidence" value="ECO:0007669"/>
    <property type="project" value="InterPro"/>
</dbReference>
<evidence type="ECO:0000256" key="9">
    <source>
        <dbReference type="ARBA" id="ARBA00023235"/>
    </source>
</evidence>
<evidence type="ECO:0000313" key="13">
    <source>
        <dbReference type="EMBL" id="KKQ94822.1"/>
    </source>
</evidence>
<dbReference type="SUPFAM" id="SSF56712">
    <property type="entry name" value="Prokaryotic type I DNA topoisomerase"/>
    <property type="match status" value="1"/>
</dbReference>
<evidence type="ECO:0000256" key="10">
    <source>
        <dbReference type="HAMAP-Rule" id="MF_00952"/>
    </source>
</evidence>
<feature type="site" description="Interaction with DNA" evidence="10">
    <location>
        <position position="494"/>
    </location>
</feature>
<feature type="site" description="Interaction with DNA" evidence="10">
    <location>
        <position position="147"/>
    </location>
</feature>
<dbReference type="InterPro" id="IPR003602">
    <property type="entry name" value="Topo_IA_DNA-bd_dom"/>
</dbReference>
<dbReference type="Gene3D" id="3.30.65.10">
    <property type="entry name" value="Bacterial Topoisomerase I, domain 1"/>
    <property type="match status" value="2"/>
</dbReference>
<dbReference type="PANTHER" id="PTHR42785">
    <property type="entry name" value="DNA TOPOISOMERASE, TYPE IA, CORE"/>
    <property type="match status" value="1"/>
</dbReference>
<evidence type="ECO:0000256" key="4">
    <source>
        <dbReference type="ARBA" id="ARBA00022771"/>
    </source>
</evidence>
<name>A0A0G0LUW5_UNCC2</name>
<dbReference type="PROSITE" id="PS52039">
    <property type="entry name" value="TOPO_IA_2"/>
    <property type="match status" value="1"/>
</dbReference>
<evidence type="ECO:0000256" key="3">
    <source>
        <dbReference type="ARBA" id="ARBA00022723"/>
    </source>
</evidence>
<dbReference type="CDD" id="cd03363">
    <property type="entry name" value="TOPRIM_TopoIA_TopoI"/>
    <property type="match status" value="1"/>
</dbReference>
<feature type="site" description="Interaction with DNA" evidence="10">
    <location>
        <position position="35"/>
    </location>
</feature>
<accession>A0A0G0LUW5</accession>
<dbReference type="Gene3D" id="2.70.20.10">
    <property type="entry name" value="Topoisomerase I, domain 3"/>
    <property type="match status" value="1"/>
</dbReference>
<feature type="site" description="Interaction with DNA" evidence="10">
    <location>
        <position position="159"/>
    </location>
</feature>
<dbReference type="SMART" id="SM00436">
    <property type="entry name" value="TOP1Bc"/>
    <property type="match status" value="1"/>
</dbReference>
<dbReference type="SMART" id="SM00437">
    <property type="entry name" value="TOP1Ac"/>
    <property type="match status" value="1"/>
</dbReference>
<dbReference type="InterPro" id="IPR013498">
    <property type="entry name" value="Topo_IA_Znf"/>
</dbReference>
<evidence type="ECO:0000256" key="8">
    <source>
        <dbReference type="ARBA" id="ARBA00023125"/>
    </source>
</evidence>
<dbReference type="Pfam" id="PF01751">
    <property type="entry name" value="Toprim"/>
    <property type="match status" value="1"/>
</dbReference>
<dbReference type="GO" id="GO:0003917">
    <property type="term" value="F:DNA topoisomerase type I (single strand cut, ATP-independent) activity"/>
    <property type="evidence" value="ECO:0007669"/>
    <property type="project" value="UniProtKB-UniRule"/>
</dbReference>
<feature type="site" description="Interaction with DNA" evidence="10">
    <location>
        <position position="304"/>
    </location>
</feature>
<dbReference type="InterPro" id="IPR034149">
    <property type="entry name" value="TOPRIM_TopoI"/>
</dbReference>
<evidence type="ECO:0000256" key="7">
    <source>
        <dbReference type="ARBA" id="ARBA00023029"/>
    </source>
</evidence>
<dbReference type="STRING" id="1618345.UT18_C0007G0078"/>
<dbReference type="GO" id="GO:0006265">
    <property type="term" value="P:DNA topological change"/>
    <property type="evidence" value="ECO:0007669"/>
    <property type="project" value="UniProtKB-UniRule"/>
</dbReference>
<dbReference type="InterPro" id="IPR006171">
    <property type="entry name" value="TOPRIM_dom"/>
</dbReference>
<comment type="similarity">
    <text evidence="2 10">Belongs to the type IA topoisomerase family.</text>
</comment>
<dbReference type="Pfam" id="PF01131">
    <property type="entry name" value="Topoisom_bac"/>
    <property type="match status" value="1"/>
</dbReference>
<dbReference type="InterPro" id="IPR000380">
    <property type="entry name" value="Topo_IA"/>
</dbReference>
<dbReference type="InterPro" id="IPR003601">
    <property type="entry name" value="Topo_IA_2"/>
</dbReference>
<feature type="region of interest" description="Interaction with DNA" evidence="10">
    <location>
        <begin position="167"/>
        <end position="172"/>
    </location>
</feature>
<dbReference type="InterPro" id="IPR023406">
    <property type="entry name" value="Topo_IA_AS"/>
</dbReference>
<sequence>MTKFKIYLIVESPAKAKTIERFLGPDYKVKASFGHIRDLPKSKLGIDVDKNFKPTYIIPKKAQKVVTDLKKEVEKAETVFLATDLDREGEAISWHILKATGLDHTSDKAKRITFHEITKEALTDAVSHPRKINKDLVDAQQGRRILDRLVGYKLSPLLWAKVKRGLSAGRVQSVALRLIVEREREIEAFKPEEYWSIGALLKAKKGEITAFVQSFKGKKIDVKNEKEAQKIVDDLEKSTFKVKSVTKKEVNRNPVAPFITSTLQQDAGRKLSFSAKKTMMLAQQLYEGIEIGEKGNTGLITYMRTDSTSLSDQAIIKIRNLIETKYGKEYLPEKVKVYKKVKAAQEAHEAIRPTYPELEPEIISQHLTKDQLKLYTLIWKRAIACQMASAKMEQTAIDIEASDYALRTNGNRITFPGFIKVYEESHAREEEEEKKALPEIEIGEMLKLLELLPNKHFTQPPARYSEASLIKVLEEEGIGRPSTYAPTLSTLKDRDYVQIIDRKLIPQEIGFIVSDLLTKNFSNIINITFTAQMEKELDDVAEGGTKWQDVIKHFWEPFSKQLAEKSESIERVEIPPELVEEKCPECGKQLAIKKGRFGTFLACSGWPECSFTKPFSIPLDIKCPKCNEGDIVEKKSRKGKIFFGCSKWPECDFASWDKPVNKKCPECQTLMVEKGKKIVCPNCKFVDAKNDDEKENL</sequence>
<evidence type="ECO:0000256" key="5">
    <source>
        <dbReference type="ARBA" id="ARBA00022833"/>
    </source>
</evidence>
<dbReference type="GO" id="GO:0008270">
    <property type="term" value="F:zinc ion binding"/>
    <property type="evidence" value="ECO:0007669"/>
    <property type="project" value="UniProtKB-KW"/>
</dbReference>
<evidence type="ECO:0000259" key="11">
    <source>
        <dbReference type="PROSITE" id="PS50880"/>
    </source>
</evidence>
<dbReference type="Proteomes" id="UP000034207">
    <property type="component" value="Unassembled WGS sequence"/>
</dbReference>
<feature type="domain" description="Topo IA-type catalytic" evidence="12">
    <location>
        <begin position="133"/>
        <end position="562"/>
    </location>
</feature>
<comment type="catalytic activity">
    <reaction evidence="1 10">
        <text>ATP-independent breakage of single-stranded DNA, followed by passage and rejoining.</text>
        <dbReference type="EC" id="5.6.2.1"/>
    </reaction>
</comment>
<dbReference type="InterPro" id="IPR005733">
    <property type="entry name" value="TopoI_bac-type"/>
</dbReference>
<dbReference type="Gene3D" id="1.10.290.10">
    <property type="entry name" value="Topoisomerase I, domain 4"/>
    <property type="match status" value="1"/>
</dbReference>
<dbReference type="EMBL" id="LBVV01000007">
    <property type="protein sequence ID" value="KKQ94822.1"/>
    <property type="molecule type" value="Genomic_DNA"/>
</dbReference>
<gene>
    <name evidence="10" type="primary">topA</name>
    <name evidence="13" type="ORF">UT18_C0007G0078</name>
</gene>
<comment type="caution">
    <text evidence="13">The sequence shown here is derived from an EMBL/GenBank/DDBJ whole genome shotgun (WGS) entry which is preliminary data.</text>
</comment>
<dbReference type="SMART" id="SM00493">
    <property type="entry name" value="TOPRIM"/>
    <property type="match status" value="1"/>
</dbReference>
<feature type="domain" description="Toprim" evidence="11">
    <location>
        <begin position="5"/>
        <end position="117"/>
    </location>
</feature>
<dbReference type="Gene3D" id="3.40.50.140">
    <property type="match status" value="1"/>
</dbReference>
<dbReference type="InterPro" id="IPR013824">
    <property type="entry name" value="Topo_IA_cen_sub1"/>
</dbReference>
<dbReference type="InterPro" id="IPR013825">
    <property type="entry name" value="Topo_IA_cen_sub2"/>
</dbReference>
<dbReference type="NCBIfam" id="TIGR01051">
    <property type="entry name" value="topA_bact"/>
    <property type="match status" value="1"/>
</dbReference>
<keyword evidence="7 10" id="KW-0799">Topoisomerase</keyword>
<dbReference type="InterPro" id="IPR013826">
    <property type="entry name" value="Topo_IA_cen_sub3"/>
</dbReference>
<keyword evidence="9 10" id="KW-0413">Isomerase</keyword>
<dbReference type="PROSITE" id="PS50880">
    <property type="entry name" value="TOPRIM"/>
    <property type="match status" value="1"/>
</dbReference>
<keyword evidence="4" id="KW-0863">Zinc-finger</keyword>
<proteinExistence type="inferred from homology"/>
<evidence type="ECO:0000256" key="1">
    <source>
        <dbReference type="ARBA" id="ARBA00000213"/>
    </source>
</evidence>
<dbReference type="PANTHER" id="PTHR42785:SF1">
    <property type="entry name" value="DNA TOPOISOMERASE"/>
    <property type="match status" value="1"/>
</dbReference>
<comment type="function">
    <text evidence="10">Releases the supercoiling and torsional tension of DNA, which is introduced during the DNA replication and transcription, by transiently cleaving and rejoining one strand of the DNA duplex. Introduces a single-strand break via transesterification at a target site in duplex DNA. The scissile phosphodiester is attacked by the catalytic tyrosine of the enzyme, resulting in the formation of a DNA-(5'-phosphotyrosyl)-enzyme intermediate and the expulsion of a 3'-OH DNA strand. The free DNA strand then undergoes passage around the unbroken strand, thus removing DNA supercoils. Finally, in the religation step, the DNA 3'-OH attacks the covalent intermediate to expel the active-site tyrosine and restore the DNA phosphodiester backbone.</text>
</comment>
<keyword evidence="3" id="KW-0479">Metal-binding</keyword>
<dbReference type="PRINTS" id="PR00417">
    <property type="entry name" value="PRTPISMRASEI"/>
</dbReference>
<dbReference type="HAMAP" id="MF_00952">
    <property type="entry name" value="Topoisom_1_prok"/>
    <property type="match status" value="1"/>
</dbReference>
<organism evidence="13 14">
    <name type="scientific">candidate division CPR2 bacterium GW2011_GWC2_39_10</name>
    <dbReference type="NCBI Taxonomy" id="1618345"/>
    <lineage>
        <taxon>Bacteria</taxon>
        <taxon>Bacteria division CPR2</taxon>
    </lineage>
</organism>
<dbReference type="CDD" id="cd00186">
    <property type="entry name" value="TOP1Ac"/>
    <property type="match status" value="1"/>
</dbReference>
<evidence type="ECO:0000256" key="2">
    <source>
        <dbReference type="ARBA" id="ARBA00009446"/>
    </source>
</evidence>
<evidence type="ECO:0000256" key="6">
    <source>
        <dbReference type="ARBA" id="ARBA00022842"/>
    </source>
</evidence>
<keyword evidence="8 10" id="KW-0238">DNA-binding</keyword>
<dbReference type="Gene3D" id="1.10.460.10">
    <property type="entry name" value="Topoisomerase I, domain 2"/>
    <property type="match status" value="1"/>
</dbReference>
<feature type="site" description="Interaction with DNA" evidence="10">
    <location>
        <position position="143"/>
    </location>
</feature>
<dbReference type="InterPro" id="IPR023405">
    <property type="entry name" value="Topo_IA_core_domain"/>
</dbReference>
<dbReference type="InterPro" id="IPR028612">
    <property type="entry name" value="Topoisom_1_IA"/>
</dbReference>
<keyword evidence="6" id="KW-0460">Magnesium</keyword>
<dbReference type="PROSITE" id="PS00396">
    <property type="entry name" value="TOPO_IA_1"/>
    <property type="match status" value="1"/>
</dbReference>
<dbReference type="PATRIC" id="fig|1618345.3.peg.448"/>
<feature type="active site" description="O-(5'-phospho-DNA)-tyrosine intermediate" evidence="10">
    <location>
        <position position="302"/>
    </location>
</feature>
<dbReference type="InterPro" id="IPR013497">
    <property type="entry name" value="Topo_IA_cen"/>
</dbReference>
<comment type="subunit">
    <text evidence="10">Monomer.</text>
</comment>
<dbReference type="GO" id="GO:0003677">
    <property type="term" value="F:DNA binding"/>
    <property type="evidence" value="ECO:0007669"/>
    <property type="project" value="UniProtKB-KW"/>
</dbReference>
<dbReference type="SUPFAM" id="SSF57783">
    <property type="entry name" value="Zinc beta-ribbon"/>
    <property type="match status" value="1"/>
</dbReference>
<evidence type="ECO:0000313" key="14">
    <source>
        <dbReference type="Proteomes" id="UP000034207"/>
    </source>
</evidence>
<evidence type="ECO:0000259" key="12">
    <source>
        <dbReference type="PROSITE" id="PS52039"/>
    </source>
</evidence>
<dbReference type="AlphaFoldDB" id="A0A0G0LUW5"/>
<dbReference type="Pfam" id="PF01396">
    <property type="entry name" value="Zn_ribbon_Top1"/>
    <property type="match status" value="2"/>
</dbReference>
<reference evidence="13 14" key="1">
    <citation type="journal article" date="2015" name="Nature">
        <title>rRNA introns, odd ribosomes, and small enigmatic genomes across a large radiation of phyla.</title>
        <authorList>
            <person name="Brown C.T."/>
            <person name="Hug L.A."/>
            <person name="Thomas B.C."/>
            <person name="Sharon I."/>
            <person name="Castelle C.J."/>
            <person name="Singh A."/>
            <person name="Wilkins M.J."/>
            <person name="Williams K.H."/>
            <person name="Banfield J.F."/>
        </authorList>
    </citation>
    <scope>NUCLEOTIDE SEQUENCE [LARGE SCALE GENOMIC DNA]</scope>
</reference>
<feature type="site" description="Interaction with DNA" evidence="10">
    <location>
        <position position="152"/>
    </location>
</feature>
<feature type="site" description="Interaction with DNA" evidence="10">
    <location>
        <position position="144"/>
    </location>
</feature>
<protein>
    <recommendedName>
        <fullName evidence="10">DNA topoisomerase 1</fullName>
        <ecNumber evidence="10">5.6.2.1</ecNumber>
    </recommendedName>
    <alternativeName>
        <fullName evidence="10">DNA topoisomerase I</fullName>
    </alternativeName>
</protein>